<dbReference type="EMBL" id="AEYI02000813">
    <property type="protein sequence ID" value="KFG44947.1"/>
    <property type="molecule type" value="Genomic_DNA"/>
</dbReference>
<reference evidence="1" key="1">
    <citation type="submission" date="2014-03" db="EMBL/GenBank/DDBJ databases">
        <authorList>
            <person name="Sibley D."/>
            <person name="Venepally P."/>
            <person name="Karamycheva S."/>
            <person name="Hadjithomas M."/>
            <person name="Khan A."/>
            <person name="Brunk B."/>
            <person name="Roos D."/>
            <person name="Caler E."/>
            <person name="Lorenzi H."/>
        </authorList>
    </citation>
    <scope>NUCLEOTIDE SEQUENCE [LARGE SCALE GENOMIC DNA]</scope>
    <source>
        <strain evidence="1">P89</strain>
    </source>
</reference>
<comment type="caution">
    <text evidence="1">The sequence shown here is derived from an EMBL/GenBank/DDBJ whole genome shotgun (WGS) entry which is preliminary data.</text>
</comment>
<feature type="non-terminal residue" evidence="1">
    <location>
        <position position="1"/>
    </location>
</feature>
<dbReference type="VEuPathDB" id="ToxoDB:TGP89_285780C"/>
<dbReference type="AlphaFoldDB" id="A0A086KKM9"/>
<evidence type="ECO:0000313" key="1">
    <source>
        <dbReference type="EMBL" id="KFG44947.1"/>
    </source>
</evidence>
<accession>A0A086KKM9</accession>
<proteinExistence type="predicted"/>
<gene>
    <name evidence="1" type="ORF">TGP89_285780C</name>
</gene>
<dbReference type="Proteomes" id="UP000028828">
    <property type="component" value="Unassembled WGS sequence"/>
</dbReference>
<organism evidence="1">
    <name type="scientific">Toxoplasma gondii p89</name>
    <dbReference type="NCBI Taxonomy" id="943119"/>
    <lineage>
        <taxon>Eukaryota</taxon>
        <taxon>Sar</taxon>
        <taxon>Alveolata</taxon>
        <taxon>Apicomplexa</taxon>
        <taxon>Conoidasida</taxon>
        <taxon>Coccidia</taxon>
        <taxon>Eucoccidiorida</taxon>
        <taxon>Eimeriorina</taxon>
        <taxon>Sarcocystidae</taxon>
        <taxon>Toxoplasma</taxon>
    </lineage>
</organism>
<sequence length="182" mass="20670">CLLSPRLAPLHQHVMDVLRASWTLRGLQEQLERDERHLRDLLAPQRKKWSELCRRRCQMQSAIRGVSAEETSVVRASFASFDKTENGNMYQTFQREEEAILAAKRGIERAGVAAGLVAAKQLLKIENLFQTACDGLMAALQKLEPLQLLDALALRLDFNHFYSRQAALKAAGANMERRLREV</sequence>
<name>A0A086KKM9_TOXGO</name>
<protein>
    <submittedName>
        <fullName evidence="1">Uncharacterized protein</fullName>
    </submittedName>
</protein>